<evidence type="ECO:0000313" key="2">
    <source>
        <dbReference type="Proteomes" id="UP000000662"/>
    </source>
</evidence>
<organism evidence="1 2">
    <name type="scientific">Burkholderia ambifaria (strain ATCC BAA-244 / DSM 16087 / CCUG 44356 / LMG 19182 / AMMD)</name>
    <name type="common">Burkholderia cepacia (strain AMMD)</name>
    <dbReference type="NCBI Taxonomy" id="339670"/>
    <lineage>
        <taxon>Bacteria</taxon>
        <taxon>Pseudomonadati</taxon>
        <taxon>Pseudomonadota</taxon>
        <taxon>Betaproteobacteria</taxon>
        <taxon>Burkholderiales</taxon>
        <taxon>Burkholderiaceae</taxon>
        <taxon>Burkholderia</taxon>
        <taxon>Burkholderia cepacia complex</taxon>
    </lineage>
</organism>
<sequence length="129" mass="13855">MLTFCRQCRAPKGAGSREFGPVACYRGAARTKFEQICANSAGGASAAALETAARARGSRANADFAEAGKRCFDDAARSISRIDGYESYILQRADGVHKRGSSAWGDCRFRRVVAGDRASTIDVLGRSRR</sequence>
<protein>
    <submittedName>
        <fullName evidence="1">Uncharacterized protein</fullName>
    </submittedName>
</protein>
<gene>
    <name evidence="1" type="ordered locus">Bamb_4628</name>
</gene>
<keyword evidence="2" id="KW-1185">Reference proteome</keyword>
<name>Q0B6P5_BURCM</name>
<accession>Q0B6P5</accession>
<dbReference type="KEGG" id="bam:Bamb_4628"/>
<proteinExistence type="predicted"/>
<evidence type="ECO:0000313" key="1">
    <source>
        <dbReference type="EMBL" id="ABI90178.1"/>
    </source>
</evidence>
<dbReference type="AlphaFoldDB" id="Q0B6P5"/>
<dbReference type="Proteomes" id="UP000000662">
    <property type="component" value="Chromosome 2"/>
</dbReference>
<dbReference type="EMBL" id="CP000441">
    <property type="protein sequence ID" value="ABI90178.1"/>
    <property type="molecule type" value="Genomic_DNA"/>
</dbReference>
<reference evidence="1" key="1">
    <citation type="submission" date="2006-08" db="EMBL/GenBank/DDBJ databases">
        <title>Complete sequence of Chromosome 2 of Burkholderia cepacia AMMD.</title>
        <authorList>
            <consortium name="US DOE Joint Genome Institute"/>
            <person name="Copeland A."/>
            <person name="Lucas S."/>
            <person name="Lapidus A."/>
            <person name="Barry K."/>
            <person name="Detter J.C."/>
            <person name="Glavina del Rio T."/>
            <person name="Hammon N."/>
            <person name="Israni S."/>
            <person name="Pitluck S."/>
            <person name="Bruce D."/>
            <person name="Chain P."/>
            <person name="Malfatti S."/>
            <person name="Shin M."/>
            <person name="Vergez L."/>
            <person name="Schmutz J."/>
            <person name="Larimer F."/>
            <person name="Land M."/>
            <person name="Hauser L."/>
            <person name="Kyrpides N."/>
            <person name="Kim E."/>
            <person name="Parke J."/>
            <person name="Coenye T."/>
            <person name="Konstantinidis K."/>
            <person name="Ramette A."/>
            <person name="Tiedje J."/>
            <person name="Richardson P."/>
        </authorList>
    </citation>
    <scope>NUCLEOTIDE SEQUENCE</scope>
    <source>
        <strain evidence="1">AMMD</strain>
    </source>
</reference>